<keyword evidence="2" id="KW-1185">Reference proteome</keyword>
<dbReference type="KEGG" id="aym:YM304_36140"/>
<organism evidence="1 2">
    <name type="scientific">Ilumatobacter coccineus (strain NBRC 103263 / KCTC 29153 / YM16-304)</name>
    <dbReference type="NCBI Taxonomy" id="1313172"/>
    <lineage>
        <taxon>Bacteria</taxon>
        <taxon>Bacillati</taxon>
        <taxon>Actinomycetota</taxon>
        <taxon>Acidimicrobiia</taxon>
        <taxon>Acidimicrobiales</taxon>
        <taxon>Ilumatobacteraceae</taxon>
        <taxon>Ilumatobacter</taxon>
    </lineage>
</organism>
<gene>
    <name evidence="1" type="ORF">YM304_36140</name>
</gene>
<protein>
    <recommendedName>
        <fullName evidence="3">Orc1-like AAA ATPase domain-containing protein</fullName>
    </recommendedName>
</protein>
<sequence length="361" mass="38823">MDVSPFPHHGPLEPGQLPAQTDLVDDLVQRVTERRVTALLGPRRYGKTTALRAVADRLDDTTTTVWLDLYALASWSDLADRLDRSLAAIGGAGSPSLHELAARINLPLGLLAIELRKPADQRPDPILLVQAQLDLLIEASRTRSIVLVIDEFSGVVGVEGAAAKLRTGLQHHFQEIGLLFAGSEPSTMQMLFTDRAEPFYAQADLIEAPALDLATIDSLVRGGFDDTGRSAGSIAASIAEFTGGHPHRVMELADAIWRRVEEGGTASEADVALAISDVMAATDAGMERLFSSFRSAEQLVLRLVAQGETLFGAYAGSMGLSNGGAQHARAALVDRGHIRRVGSRIEIVDPVVAEWIRRRFG</sequence>
<dbReference type="Proteomes" id="UP000011863">
    <property type="component" value="Chromosome"/>
</dbReference>
<name>A0A6C7EH75_ILUCY</name>
<dbReference type="OrthoDB" id="43969at2"/>
<dbReference type="RefSeq" id="WP_015443175.1">
    <property type="nucleotide sequence ID" value="NC_020520.1"/>
</dbReference>
<dbReference type="Gene3D" id="3.40.50.300">
    <property type="entry name" value="P-loop containing nucleotide triphosphate hydrolases"/>
    <property type="match status" value="1"/>
</dbReference>
<dbReference type="PANTHER" id="PTHR34301">
    <property type="entry name" value="DNA-BINDING PROTEIN-RELATED"/>
    <property type="match status" value="1"/>
</dbReference>
<evidence type="ECO:0000313" key="1">
    <source>
        <dbReference type="EMBL" id="BAN03928.1"/>
    </source>
</evidence>
<dbReference type="PANTHER" id="PTHR34301:SF8">
    <property type="entry name" value="ATPASE DOMAIN-CONTAINING PROTEIN"/>
    <property type="match status" value="1"/>
</dbReference>
<dbReference type="AlphaFoldDB" id="A0A6C7EH75"/>
<reference evidence="1 2" key="1">
    <citation type="journal article" date="2013" name="Int. J. Syst. Evol. Microbiol.">
        <title>Ilumatobacter nonamiense sp. nov. and Ilumatobacter coccineum sp. nov., isolated from seashore sand.</title>
        <authorList>
            <person name="Matsumoto A."/>
            <person name="Kasai H."/>
            <person name="Matsuo Y."/>
            <person name="Shizuri Y."/>
            <person name="Ichikawa N."/>
            <person name="Fujita N."/>
            <person name="Omura S."/>
            <person name="Takahashi Y."/>
        </authorList>
    </citation>
    <scope>NUCLEOTIDE SEQUENCE [LARGE SCALE GENOMIC DNA]</scope>
    <source>
        <strain evidence="2">NBRC 103263 / KCTC 29153 / YM16-304</strain>
    </source>
</reference>
<dbReference type="EMBL" id="AP012057">
    <property type="protein sequence ID" value="BAN03928.1"/>
    <property type="molecule type" value="Genomic_DNA"/>
</dbReference>
<accession>A0A6C7EH75</accession>
<evidence type="ECO:0008006" key="3">
    <source>
        <dbReference type="Google" id="ProtNLM"/>
    </source>
</evidence>
<proteinExistence type="predicted"/>
<dbReference type="InterPro" id="IPR027417">
    <property type="entry name" value="P-loop_NTPase"/>
</dbReference>
<evidence type="ECO:0000313" key="2">
    <source>
        <dbReference type="Proteomes" id="UP000011863"/>
    </source>
</evidence>
<dbReference type="SUPFAM" id="SSF52540">
    <property type="entry name" value="P-loop containing nucleoside triphosphate hydrolases"/>
    <property type="match status" value="1"/>
</dbReference>